<protein>
    <recommendedName>
        <fullName evidence="4">Histone RNA hairpin-binding protein RNA-binding domain-containing protein</fullName>
    </recommendedName>
</protein>
<reference evidence="5 6" key="1">
    <citation type="journal article" date="2011" name="Genome Res.">
        <title>Phylogeny-wide analysis of social amoeba genomes highlights ancient origins for complex intercellular communication.</title>
        <authorList>
            <person name="Heidel A.J."/>
            <person name="Lawal H.M."/>
            <person name="Felder M."/>
            <person name="Schilde C."/>
            <person name="Helps N.R."/>
            <person name="Tunggal B."/>
            <person name="Rivero F."/>
            <person name="John U."/>
            <person name="Schleicher M."/>
            <person name="Eichinger L."/>
            <person name="Platzer M."/>
            <person name="Noegel A.A."/>
            <person name="Schaap P."/>
            <person name="Gloeckner G."/>
        </authorList>
    </citation>
    <scope>NUCLEOTIDE SEQUENCE [LARGE SCALE GENOMIC DNA]</scope>
    <source>
        <strain evidence="6">ATCC 26659 / Pp 5 / PN500</strain>
    </source>
</reference>
<comment type="similarity">
    <text evidence="1">Belongs to the SLBP family.</text>
</comment>
<feature type="domain" description="Histone RNA hairpin-binding protein RNA-binding" evidence="4">
    <location>
        <begin position="384"/>
        <end position="451"/>
    </location>
</feature>
<dbReference type="Pfam" id="PF15247">
    <property type="entry name" value="SLBP_RNA_bind"/>
    <property type="match status" value="1"/>
</dbReference>
<dbReference type="InterPro" id="IPR038294">
    <property type="entry name" value="SLBP_RNA_bind_sf"/>
</dbReference>
<evidence type="ECO:0000259" key="4">
    <source>
        <dbReference type="Pfam" id="PF15247"/>
    </source>
</evidence>
<dbReference type="Gene3D" id="1.10.8.1120">
    <property type="entry name" value="Histone RNA hairpin-binding protein RNA-binding domain"/>
    <property type="match status" value="1"/>
</dbReference>
<keyword evidence="6" id="KW-1185">Reference proteome</keyword>
<dbReference type="InterPro" id="IPR029344">
    <property type="entry name" value="SLBP_RNA_bind"/>
</dbReference>
<dbReference type="FunFam" id="1.10.8.1120:FF:000001">
    <property type="entry name" value="Histone RNA hairpin-binding protein-like"/>
    <property type="match status" value="1"/>
</dbReference>
<name>D3BFF0_HETP5</name>
<dbReference type="GO" id="GO:0071204">
    <property type="term" value="C:histone pre-mRNA 3'end processing complex"/>
    <property type="evidence" value="ECO:0007669"/>
    <property type="project" value="TreeGrafter"/>
</dbReference>
<feature type="region of interest" description="Disordered" evidence="3">
    <location>
        <begin position="354"/>
        <end position="394"/>
    </location>
</feature>
<dbReference type="EMBL" id="ADBJ01000031">
    <property type="protein sequence ID" value="EFA79864.1"/>
    <property type="molecule type" value="Genomic_DNA"/>
</dbReference>
<evidence type="ECO:0000313" key="6">
    <source>
        <dbReference type="Proteomes" id="UP000001396"/>
    </source>
</evidence>
<proteinExistence type="inferred from homology"/>
<dbReference type="STRING" id="670386.D3BFF0"/>
<dbReference type="OMA" id="YLATCTS"/>
<sequence>MATIIPTSFNTPNQPNRQLFKNIKNLPTSNKKKSIVTTVKPTPGSPNILTNVTTFTTPLRKSVNAKPKTAVTADTLLFTSSYGYTSVSVPKQQQEESASFKELLTTDLLVDDIVNTNTTDADNNTDDSVSVGEVVRLPKPTVIHTVEYLLSLRNRPECNVRPSEIDAIDQTIEQARSLVFASSSLASSLNASPVTPHTGNVWGGAYHMLSSQTSPYKSSMMMMSVTNSPLPLPIPFVASPAQFSASKLVPDPLPLPVDFKLSVLPKSAQKQQQQQQQQQQKTKKPAHLKPVGKISIEQFEATAKTTYLEVAATGLPIVEVTTAAKPKPFEPIDPTDPVEHIVDGYIVVGANQTNDNANNFNNEQNNNSEVAVAQQPTKKPKEESEAKLKSRQRQIDIGKQTLGYQAYIAAVKKSRRKKTDPRTPNKNQVCSKRSWEGQIGKWRRLLHQFDPADALSKEMIDIALDDDSDYIMSDQPTTNSIQVESEQRFNNQQQQNSQKMEIVYLATCTSPYDNLSPEMLNKI</sequence>
<evidence type="ECO:0000256" key="1">
    <source>
        <dbReference type="ARBA" id="ARBA00006151"/>
    </source>
</evidence>
<comment type="caution">
    <text evidence="5">The sequence shown here is derived from an EMBL/GenBank/DDBJ whole genome shotgun (WGS) entry which is preliminary data.</text>
</comment>
<gene>
    <name evidence="5" type="ORF">PPL_06684</name>
</gene>
<feature type="compositionally biased region" description="Low complexity" evidence="3">
    <location>
        <begin position="354"/>
        <end position="367"/>
    </location>
</feature>
<evidence type="ECO:0000313" key="5">
    <source>
        <dbReference type="EMBL" id="EFA79864.1"/>
    </source>
</evidence>
<dbReference type="InParanoid" id="D3BFF0"/>
<dbReference type="RefSeq" id="XP_020431985.1">
    <property type="nucleotide sequence ID" value="XM_020577537.1"/>
</dbReference>
<feature type="compositionally biased region" description="Polar residues" evidence="3">
    <location>
        <begin position="422"/>
        <end position="431"/>
    </location>
</feature>
<accession>D3BFF0</accession>
<dbReference type="PANTHER" id="PTHR17408:SF0">
    <property type="entry name" value="HISTONE RNA HAIRPIN-BINDING PROTEIN"/>
    <property type="match status" value="1"/>
</dbReference>
<dbReference type="PANTHER" id="PTHR17408">
    <property type="entry name" value="HISTONE RNA HAIRPIN-BINDING PROTEIN"/>
    <property type="match status" value="1"/>
</dbReference>
<dbReference type="GeneID" id="31362166"/>
<feature type="compositionally biased region" description="Low complexity" evidence="3">
    <location>
        <begin position="269"/>
        <end position="280"/>
    </location>
</feature>
<keyword evidence="2" id="KW-0694">RNA-binding</keyword>
<dbReference type="InterPro" id="IPR026502">
    <property type="entry name" value="SLBP1/SLBP2"/>
</dbReference>
<dbReference type="AlphaFoldDB" id="D3BFF0"/>
<dbReference type="GO" id="GO:0005737">
    <property type="term" value="C:cytoplasm"/>
    <property type="evidence" value="ECO:0007669"/>
    <property type="project" value="TreeGrafter"/>
</dbReference>
<dbReference type="GO" id="GO:0071207">
    <property type="term" value="F:histone pre-mRNA stem-loop binding"/>
    <property type="evidence" value="ECO:0007669"/>
    <property type="project" value="TreeGrafter"/>
</dbReference>
<feature type="region of interest" description="Disordered" evidence="3">
    <location>
        <begin position="413"/>
        <end position="432"/>
    </location>
</feature>
<feature type="compositionally biased region" description="Basic and acidic residues" evidence="3">
    <location>
        <begin position="379"/>
        <end position="394"/>
    </location>
</feature>
<feature type="region of interest" description="Disordered" evidence="3">
    <location>
        <begin position="266"/>
        <end position="289"/>
    </location>
</feature>
<evidence type="ECO:0000256" key="3">
    <source>
        <dbReference type="SAM" id="MobiDB-lite"/>
    </source>
</evidence>
<dbReference type="GO" id="GO:0051028">
    <property type="term" value="P:mRNA transport"/>
    <property type="evidence" value="ECO:0007669"/>
    <property type="project" value="TreeGrafter"/>
</dbReference>
<dbReference type="GO" id="GO:0006398">
    <property type="term" value="P:mRNA 3'-end processing by stem-loop binding and cleavage"/>
    <property type="evidence" value="ECO:0007669"/>
    <property type="project" value="TreeGrafter"/>
</dbReference>
<evidence type="ECO:0000256" key="2">
    <source>
        <dbReference type="ARBA" id="ARBA00022884"/>
    </source>
</evidence>
<dbReference type="Proteomes" id="UP000001396">
    <property type="component" value="Unassembled WGS sequence"/>
</dbReference>
<dbReference type="GO" id="GO:0003729">
    <property type="term" value="F:mRNA binding"/>
    <property type="evidence" value="ECO:0007669"/>
    <property type="project" value="InterPro"/>
</dbReference>
<organism evidence="5 6">
    <name type="scientific">Heterostelium pallidum (strain ATCC 26659 / Pp 5 / PN500)</name>
    <name type="common">Cellular slime mold</name>
    <name type="synonym">Polysphondylium pallidum</name>
    <dbReference type="NCBI Taxonomy" id="670386"/>
    <lineage>
        <taxon>Eukaryota</taxon>
        <taxon>Amoebozoa</taxon>
        <taxon>Evosea</taxon>
        <taxon>Eumycetozoa</taxon>
        <taxon>Dictyostelia</taxon>
        <taxon>Acytosteliales</taxon>
        <taxon>Acytosteliaceae</taxon>
        <taxon>Heterostelium</taxon>
    </lineage>
</organism>